<evidence type="ECO:0000313" key="5">
    <source>
        <dbReference type="Proteomes" id="UP001212997"/>
    </source>
</evidence>
<dbReference type="Pfam" id="PF01784">
    <property type="entry name" value="DUF34_NIF3"/>
    <property type="match status" value="1"/>
</dbReference>
<name>A0AAD5V5M1_9APHY</name>
<comment type="caution">
    <text evidence="4">The sequence shown here is derived from an EMBL/GenBank/DDBJ whole genome shotgun (WGS) entry which is preliminary data.</text>
</comment>
<dbReference type="InterPro" id="IPR036069">
    <property type="entry name" value="DUF34/NIF3_sf"/>
</dbReference>
<evidence type="ECO:0000256" key="3">
    <source>
        <dbReference type="SAM" id="Phobius"/>
    </source>
</evidence>
<dbReference type="PANTHER" id="PTHR13799:SF13">
    <property type="entry name" value="NIF3-LIKE PROTEIN 1"/>
    <property type="match status" value="1"/>
</dbReference>
<dbReference type="FunFam" id="3.40.1390.30:FF:000001">
    <property type="entry name" value="GTP cyclohydrolase 1 type 2"/>
    <property type="match status" value="1"/>
</dbReference>
<reference evidence="4" key="1">
    <citation type="submission" date="2022-07" db="EMBL/GenBank/DDBJ databases">
        <title>Genome Sequence of Physisporinus lineatus.</title>
        <authorList>
            <person name="Buettner E."/>
        </authorList>
    </citation>
    <scope>NUCLEOTIDE SEQUENCE</scope>
    <source>
        <strain evidence="4">VT162</strain>
    </source>
</reference>
<gene>
    <name evidence="4" type="ORF">NLI96_g4951</name>
</gene>
<accession>A0AAD5V5M1</accession>
<protein>
    <recommendedName>
        <fullName evidence="6">NGG1p interacting factor 3</fullName>
    </recommendedName>
</protein>
<keyword evidence="3" id="KW-0812">Transmembrane</keyword>
<dbReference type="Proteomes" id="UP001212997">
    <property type="component" value="Unassembled WGS sequence"/>
</dbReference>
<evidence type="ECO:0008006" key="6">
    <source>
        <dbReference type="Google" id="ProtNLM"/>
    </source>
</evidence>
<dbReference type="PANTHER" id="PTHR13799">
    <property type="entry name" value="NGG1 INTERACTING FACTOR 3"/>
    <property type="match status" value="1"/>
</dbReference>
<dbReference type="InterPro" id="IPR002678">
    <property type="entry name" value="DUF34/NIF3"/>
</dbReference>
<organism evidence="4 5">
    <name type="scientific">Meripilus lineatus</name>
    <dbReference type="NCBI Taxonomy" id="2056292"/>
    <lineage>
        <taxon>Eukaryota</taxon>
        <taxon>Fungi</taxon>
        <taxon>Dikarya</taxon>
        <taxon>Basidiomycota</taxon>
        <taxon>Agaricomycotina</taxon>
        <taxon>Agaricomycetes</taxon>
        <taxon>Polyporales</taxon>
        <taxon>Meripilaceae</taxon>
        <taxon>Meripilus</taxon>
    </lineage>
</organism>
<comment type="similarity">
    <text evidence="1">Belongs to the GTP cyclohydrolase I type 2/NIF3 family.</text>
</comment>
<dbReference type="GO" id="GO:0005739">
    <property type="term" value="C:mitochondrion"/>
    <property type="evidence" value="ECO:0007669"/>
    <property type="project" value="TreeGrafter"/>
</dbReference>
<feature type="transmembrane region" description="Helical" evidence="3">
    <location>
        <begin position="12"/>
        <end position="30"/>
    </location>
</feature>
<dbReference type="Gene3D" id="3.40.1390.30">
    <property type="entry name" value="NIF3 (NGG1p interacting factor 3)-like"/>
    <property type="match status" value="1"/>
</dbReference>
<dbReference type="AlphaFoldDB" id="A0AAD5V5M1"/>
<feature type="binding site" evidence="2">
    <location>
        <position position="137"/>
    </location>
    <ligand>
        <name>a divalent metal cation</name>
        <dbReference type="ChEBI" id="CHEBI:60240"/>
        <label>1</label>
    </ligand>
</feature>
<keyword evidence="3" id="KW-1133">Transmembrane helix</keyword>
<keyword evidence="5" id="KW-1185">Reference proteome</keyword>
<dbReference type="GO" id="GO:0046872">
    <property type="term" value="F:metal ion binding"/>
    <property type="evidence" value="ECO:0007669"/>
    <property type="project" value="UniProtKB-KW"/>
</dbReference>
<dbReference type="EMBL" id="JANAWD010000153">
    <property type="protein sequence ID" value="KAJ3485432.1"/>
    <property type="molecule type" value="Genomic_DNA"/>
</dbReference>
<dbReference type="SUPFAM" id="SSF102705">
    <property type="entry name" value="NIF3 (NGG1p interacting factor 3)-like"/>
    <property type="match status" value="1"/>
</dbReference>
<dbReference type="NCBIfam" id="TIGR00486">
    <property type="entry name" value="YbgI_SA1388"/>
    <property type="match status" value="1"/>
</dbReference>
<evidence type="ECO:0000256" key="2">
    <source>
        <dbReference type="PIRSR" id="PIRSR602678-1"/>
    </source>
</evidence>
<feature type="binding site" evidence="2">
    <location>
        <position position="99"/>
    </location>
    <ligand>
        <name>a divalent metal cation</name>
        <dbReference type="ChEBI" id="CHEBI:60240"/>
        <label>1</label>
    </ligand>
</feature>
<evidence type="ECO:0000313" key="4">
    <source>
        <dbReference type="EMBL" id="KAJ3485432.1"/>
    </source>
</evidence>
<feature type="binding site" evidence="2">
    <location>
        <position position="264"/>
    </location>
    <ligand>
        <name>a divalent metal cation</name>
        <dbReference type="ChEBI" id="CHEBI:60240"/>
        <label>1</label>
    </ligand>
</feature>
<proteinExistence type="inferred from homology"/>
<sequence>MAQANFLFSNRIGLTTFGTCLAVGLLSALMSSASVRKLCKILERVAPLKLAEKWDNVGLLLEAPIPRPNANRILLTIDLTPAVAEEAINSSTSFIVSYHPTIFKPLSSLTLANPLQNSLLRCAAAGVSVYSPHTALDSIHGGINDWLASGLIPPPQRGEVSILGEVFEGGLGGQGRLVTLPEPVSMGEIERRVKGHLGLKHLQVAYPHGQTADSQSVRTISICAGSGGSMLLGTRADVYFTGEMSHHEVLAAVATGHNVILCGHTNTERGYLPTLGEKIKSYLEEEASNADPEFATALRALEVHVSQEDRHPLQIV</sequence>
<keyword evidence="3" id="KW-0472">Membrane</keyword>
<feature type="binding site" evidence="2">
    <location>
        <position position="268"/>
    </location>
    <ligand>
        <name>a divalent metal cation</name>
        <dbReference type="ChEBI" id="CHEBI:60240"/>
        <label>1</label>
    </ligand>
</feature>
<evidence type="ECO:0000256" key="1">
    <source>
        <dbReference type="ARBA" id="ARBA00006964"/>
    </source>
</evidence>
<keyword evidence="2" id="KW-0479">Metal-binding</keyword>